<dbReference type="EMBL" id="CNGE01001355">
    <property type="protein sequence ID" value="CKU05010.1"/>
    <property type="molecule type" value="Genomic_DNA"/>
</dbReference>
<evidence type="ECO:0000313" key="2">
    <source>
        <dbReference type="EMBL" id="CKU05010.1"/>
    </source>
</evidence>
<proteinExistence type="predicted"/>
<evidence type="ECO:0000313" key="4">
    <source>
        <dbReference type="Proteomes" id="UP000048948"/>
    </source>
</evidence>
<dbReference type="Proteomes" id="UP000046680">
    <property type="component" value="Unassembled WGS sequence"/>
</dbReference>
<evidence type="ECO:0000313" key="3">
    <source>
        <dbReference type="Proteomes" id="UP000046680"/>
    </source>
</evidence>
<accession>A0A654U1H8</accession>
<name>A0A654U1H8_MYCTX</name>
<protein>
    <submittedName>
        <fullName evidence="1">Uncharacterized protein</fullName>
    </submittedName>
</protein>
<organism evidence="1 3">
    <name type="scientific">Mycobacterium tuberculosis</name>
    <dbReference type="NCBI Taxonomy" id="1773"/>
    <lineage>
        <taxon>Bacteria</taxon>
        <taxon>Bacillati</taxon>
        <taxon>Actinomycetota</taxon>
        <taxon>Actinomycetes</taxon>
        <taxon>Mycobacteriales</taxon>
        <taxon>Mycobacteriaceae</taxon>
        <taxon>Mycobacterium</taxon>
        <taxon>Mycobacterium tuberculosis complex</taxon>
    </lineage>
</organism>
<gene>
    <name evidence="1" type="ORF">ERS007657_02141</name>
    <name evidence="2" type="ORF">ERS027646_04425</name>
</gene>
<dbReference type="Proteomes" id="UP000048948">
    <property type="component" value="Unassembled WGS sequence"/>
</dbReference>
<evidence type="ECO:0000313" key="1">
    <source>
        <dbReference type="EMBL" id="CFR83242.1"/>
    </source>
</evidence>
<dbReference type="EMBL" id="CGCX01000772">
    <property type="protein sequence ID" value="CFR83242.1"/>
    <property type="molecule type" value="Genomic_DNA"/>
</dbReference>
<sequence>MDEGIADSRGYLRGPTHRDLAVDQASVFHRLARGDLELLRACCRSKVQLSVRIEEQPGGGSV</sequence>
<reference evidence="3 4" key="1">
    <citation type="submission" date="2015-03" db="EMBL/GenBank/DDBJ databases">
        <authorList>
            <consortium name="Pathogen Informatics"/>
        </authorList>
    </citation>
    <scope>NUCLEOTIDE SEQUENCE [LARGE SCALE GENOMIC DNA]</scope>
    <source>
        <strain evidence="2 4">Bir 172</strain>
        <strain evidence="1 3">C09601061</strain>
    </source>
</reference>
<dbReference type="AlphaFoldDB" id="A0A654U1H8"/>